<evidence type="ECO:0000313" key="2">
    <source>
        <dbReference type="Proteomes" id="UP000824089"/>
    </source>
</evidence>
<proteinExistence type="predicted"/>
<evidence type="ECO:0000313" key="1">
    <source>
        <dbReference type="EMBL" id="HIU29451.1"/>
    </source>
</evidence>
<organism evidence="1 2">
    <name type="scientific">Candidatus Egerieisoma faecipullorum</name>
    <dbReference type="NCBI Taxonomy" id="2840963"/>
    <lineage>
        <taxon>Bacteria</taxon>
        <taxon>Bacillati</taxon>
        <taxon>Bacillota</taxon>
        <taxon>Clostridia</taxon>
        <taxon>Eubacteriales</taxon>
        <taxon>Clostridiaceae</taxon>
        <taxon>Clostridiaceae incertae sedis</taxon>
        <taxon>Candidatus Egerieisoma</taxon>
    </lineage>
</organism>
<comment type="caution">
    <text evidence="1">The sequence shown here is derived from an EMBL/GenBank/DDBJ whole genome shotgun (WGS) entry which is preliminary data.</text>
</comment>
<accession>A0A9D1LA18</accession>
<dbReference type="EMBL" id="DVMM01000082">
    <property type="protein sequence ID" value="HIU29451.1"/>
    <property type="molecule type" value="Genomic_DNA"/>
</dbReference>
<dbReference type="AlphaFoldDB" id="A0A9D1LA18"/>
<reference evidence="1" key="2">
    <citation type="journal article" date="2021" name="PeerJ">
        <title>Extensive microbial diversity within the chicken gut microbiome revealed by metagenomics and culture.</title>
        <authorList>
            <person name="Gilroy R."/>
            <person name="Ravi A."/>
            <person name="Getino M."/>
            <person name="Pursley I."/>
            <person name="Horton D.L."/>
            <person name="Alikhan N.F."/>
            <person name="Baker D."/>
            <person name="Gharbi K."/>
            <person name="Hall N."/>
            <person name="Watson M."/>
            <person name="Adriaenssens E.M."/>
            <person name="Foster-Nyarko E."/>
            <person name="Jarju S."/>
            <person name="Secka A."/>
            <person name="Antonio M."/>
            <person name="Oren A."/>
            <person name="Chaudhuri R.R."/>
            <person name="La Ragione R."/>
            <person name="Hildebrand F."/>
            <person name="Pallen M.J."/>
        </authorList>
    </citation>
    <scope>NUCLEOTIDE SEQUENCE</scope>
    <source>
        <strain evidence="1">CHK195-4489</strain>
    </source>
</reference>
<dbReference type="Proteomes" id="UP000824089">
    <property type="component" value="Unassembled WGS sequence"/>
</dbReference>
<protein>
    <submittedName>
        <fullName evidence="1">Uncharacterized protein</fullName>
    </submittedName>
</protein>
<name>A0A9D1LA18_9CLOT</name>
<reference evidence="1" key="1">
    <citation type="submission" date="2020-10" db="EMBL/GenBank/DDBJ databases">
        <authorList>
            <person name="Gilroy R."/>
        </authorList>
    </citation>
    <scope>NUCLEOTIDE SEQUENCE</scope>
    <source>
        <strain evidence="1">CHK195-4489</strain>
    </source>
</reference>
<sequence length="62" mass="7025">MGGYYTSRYLLTALNQTVIQGLSGRIALEDAVKEINKEMRRKQSEFGIPEDGSVLYAERIDE</sequence>
<gene>
    <name evidence="1" type="ORF">IAD50_04040</name>
</gene>